<reference evidence="1" key="1">
    <citation type="submission" date="2022-02" db="EMBL/GenBank/DDBJ databases">
        <title>Plant Genome Project.</title>
        <authorList>
            <person name="Zhang R.-G."/>
        </authorList>
    </citation>
    <scope>NUCLEOTIDE SEQUENCE</scope>
    <source>
        <strain evidence="1">AT1</strain>
    </source>
</reference>
<keyword evidence="2" id="KW-1185">Reference proteome</keyword>
<dbReference type="EMBL" id="CM046395">
    <property type="protein sequence ID" value="KAI8543262.1"/>
    <property type="molecule type" value="Genomic_DNA"/>
</dbReference>
<organism evidence="1 2">
    <name type="scientific">Rhododendron molle</name>
    <name type="common">Chinese azalea</name>
    <name type="synonym">Azalea mollis</name>
    <dbReference type="NCBI Taxonomy" id="49168"/>
    <lineage>
        <taxon>Eukaryota</taxon>
        <taxon>Viridiplantae</taxon>
        <taxon>Streptophyta</taxon>
        <taxon>Embryophyta</taxon>
        <taxon>Tracheophyta</taxon>
        <taxon>Spermatophyta</taxon>
        <taxon>Magnoliopsida</taxon>
        <taxon>eudicotyledons</taxon>
        <taxon>Gunneridae</taxon>
        <taxon>Pentapetalae</taxon>
        <taxon>asterids</taxon>
        <taxon>Ericales</taxon>
        <taxon>Ericaceae</taxon>
        <taxon>Ericoideae</taxon>
        <taxon>Rhodoreae</taxon>
        <taxon>Rhododendron</taxon>
    </lineage>
</organism>
<accession>A0ACC0MQH3</accession>
<gene>
    <name evidence="1" type="ORF">RHMOL_Rhmol08G0203300</name>
</gene>
<evidence type="ECO:0000313" key="2">
    <source>
        <dbReference type="Proteomes" id="UP001062846"/>
    </source>
</evidence>
<protein>
    <submittedName>
        <fullName evidence="1">Uncharacterized protein</fullName>
    </submittedName>
</protein>
<comment type="caution">
    <text evidence="1">The sequence shown here is derived from an EMBL/GenBank/DDBJ whole genome shotgun (WGS) entry which is preliminary data.</text>
</comment>
<proteinExistence type="predicted"/>
<evidence type="ECO:0000313" key="1">
    <source>
        <dbReference type="EMBL" id="KAI8543262.1"/>
    </source>
</evidence>
<sequence>MTQTIAKEFPTIKYSFCIWHITSKFSGWFIAILRGIKIDTLEELEHQWPHMVAKHDLQNNKHIVGLYEIKYYWVPAYLRKIREYKCVCKEIH</sequence>
<dbReference type="Proteomes" id="UP001062846">
    <property type="component" value="Chromosome 8"/>
</dbReference>
<name>A0ACC0MQH3_RHOML</name>